<accession>A0AA86UP14</accession>
<name>A0AA86UP14_9EUKA</name>
<reference evidence="2 3" key="2">
    <citation type="submission" date="2024-07" db="EMBL/GenBank/DDBJ databases">
        <authorList>
            <person name="Akdeniz Z."/>
        </authorList>
    </citation>
    <scope>NUCLEOTIDE SEQUENCE [LARGE SCALE GENOMIC DNA]</scope>
</reference>
<evidence type="ECO:0000313" key="3">
    <source>
        <dbReference type="Proteomes" id="UP001642409"/>
    </source>
</evidence>
<dbReference type="EMBL" id="CATOUU010000953">
    <property type="protein sequence ID" value="CAI9962454.1"/>
    <property type="molecule type" value="Genomic_DNA"/>
</dbReference>
<dbReference type="Proteomes" id="UP001642409">
    <property type="component" value="Unassembled WGS sequence"/>
</dbReference>
<comment type="caution">
    <text evidence="1">The sequence shown here is derived from an EMBL/GenBank/DDBJ whole genome shotgun (WGS) entry which is preliminary data.</text>
</comment>
<gene>
    <name evidence="1" type="ORF">HINF_LOCUS50099</name>
    <name evidence="2" type="ORF">HINF_LOCUS63924</name>
</gene>
<dbReference type="AlphaFoldDB" id="A0AA86UP14"/>
<evidence type="ECO:0000313" key="2">
    <source>
        <dbReference type="EMBL" id="CAL6088021.1"/>
    </source>
</evidence>
<keyword evidence="3" id="KW-1185">Reference proteome</keyword>
<sequence length="172" mass="19962">MHFCLEFSFAREDSKFCTNGIGQHLFVPSLKQCKLLFYSAKEQCGQFGNIIVYIIITEGMEIITPSESRKSQRSFYSDVSRPQHIRHSSSAPEESYIMLLVCTKRNKDTTQKMASDAYRQEQQVRLHISVPQLRAEFKPIIIQTLWPVYQCCVYVYVAAKSDVQTRTTWFLA</sequence>
<reference evidence="1" key="1">
    <citation type="submission" date="2023-06" db="EMBL/GenBank/DDBJ databases">
        <authorList>
            <person name="Kurt Z."/>
        </authorList>
    </citation>
    <scope>NUCLEOTIDE SEQUENCE</scope>
</reference>
<dbReference type="EMBL" id="CAXDID020000405">
    <property type="protein sequence ID" value="CAL6088021.1"/>
    <property type="molecule type" value="Genomic_DNA"/>
</dbReference>
<proteinExistence type="predicted"/>
<organism evidence="1">
    <name type="scientific">Hexamita inflata</name>
    <dbReference type="NCBI Taxonomy" id="28002"/>
    <lineage>
        <taxon>Eukaryota</taxon>
        <taxon>Metamonada</taxon>
        <taxon>Diplomonadida</taxon>
        <taxon>Hexamitidae</taxon>
        <taxon>Hexamitinae</taxon>
        <taxon>Hexamita</taxon>
    </lineage>
</organism>
<protein>
    <submittedName>
        <fullName evidence="2">Hypothetical_protein</fullName>
    </submittedName>
</protein>
<evidence type="ECO:0000313" key="1">
    <source>
        <dbReference type="EMBL" id="CAI9962454.1"/>
    </source>
</evidence>